<feature type="domain" description="C2H2-type" evidence="8">
    <location>
        <begin position="117"/>
        <end position="144"/>
    </location>
</feature>
<protein>
    <recommendedName>
        <fullName evidence="8">C2H2-type domain-containing protein</fullName>
    </recommendedName>
</protein>
<evidence type="ECO:0000259" key="8">
    <source>
        <dbReference type="PROSITE" id="PS50157"/>
    </source>
</evidence>
<evidence type="ECO:0000313" key="10">
    <source>
        <dbReference type="Proteomes" id="UP001610563"/>
    </source>
</evidence>
<organism evidence="9 10">
    <name type="scientific">Aspergillus keveii</name>
    <dbReference type="NCBI Taxonomy" id="714993"/>
    <lineage>
        <taxon>Eukaryota</taxon>
        <taxon>Fungi</taxon>
        <taxon>Dikarya</taxon>
        <taxon>Ascomycota</taxon>
        <taxon>Pezizomycotina</taxon>
        <taxon>Eurotiomycetes</taxon>
        <taxon>Eurotiomycetidae</taxon>
        <taxon>Eurotiales</taxon>
        <taxon>Aspergillaceae</taxon>
        <taxon>Aspergillus</taxon>
        <taxon>Aspergillus subgen. Nidulantes</taxon>
    </lineage>
</organism>
<keyword evidence="3" id="KW-0677">Repeat</keyword>
<dbReference type="InterPro" id="IPR013087">
    <property type="entry name" value="Znf_C2H2_type"/>
</dbReference>
<evidence type="ECO:0000256" key="5">
    <source>
        <dbReference type="ARBA" id="ARBA00022833"/>
    </source>
</evidence>
<dbReference type="SMART" id="SM00355">
    <property type="entry name" value="ZnF_C2H2"/>
    <property type="match status" value="5"/>
</dbReference>
<evidence type="ECO:0000256" key="7">
    <source>
        <dbReference type="PROSITE-ProRule" id="PRU00042"/>
    </source>
</evidence>
<feature type="domain" description="C2H2-type" evidence="8">
    <location>
        <begin position="14"/>
        <end position="39"/>
    </location>
</feature>
<dbReference type="PANTHER" id="PTHR24376:SF216">
    <property type="entry name" value="ZINC FINGER PROTEIN 420-LIKE"/>
    <property type="match status" value="1"/>
</dbReference>
<dbReference type="Pfam" id="PF00096">
    <property type="entry name" value="zf-C2H2"/>
    <property type="match status" value="2"/>
</dbReference>
<dbReference type="Gene3D" id="3.30.160.60">
    <property type="entry name" value="Classic Zinc Finger"/>
    <property type="match status" value="2"/>
</dbReference>
<dbReference type="SUPFAM" id="SSF57667">
    <property type="entry name" value="beta-beta-alpha zinc fingers"/>
    <property type="match status" value="2"/>
</dbReference>
<dbReference type="PANTHER" id="PTHR24376">
    <property type="entry name" value="ZINC FINGER PROTEIN"/>
    <property type="match status" value="1"/>
</dbReference>
<comment type="subcellular location">
    <subcellularLocation>
        <location evidence="1">Nucleus</location>
    </subcellularLocation>
</comment>
<gene>
    <name evidence="9" type="ORF">BJX66DRAFT_318425</name>
</gene>
<dbReference type="Proteomes" id="UP001610563">
    <property type="component" value="Unassembled WGS sequence"/>
</dbReference>
<keyword evidence="5" id="KW-0862">Zinc</keyword>
<keyword evidence="10" id="KW-1185">Reference proteome</keyword>
<dbReference type="EMBL" id="JBFTWV010000231">
    <property type="protein sequence ID" value="KAL2783498.1"/>
    <property type="molecule type" value="Genomic_DNA"/>
</dbReference>
<accession>A0ABR4FJQ0</accession>
<evidence type="ECO:0000313" key="9">
    <source>
        <dbReference type="EMBL" id="KAL2783498.1"/>
    </source>
</evidence>
<evidence type="ECO:0000256" key="3">
    <source>
        <dbReference type="ARBA" id="ARBA00022737"/>
    </source>
</evidence>
<dbReference type="PROSITE" id="PS00028">
    <property type="entry name" value="ZINC_FINGER_C2H2_1"/>
    <property type="match status" value="1"/>
</dbReference>
<keyword evidence="4 7" id="KW-0863">Zinc-finger</keyword>
<comment type="caution">
    <text evidence="9">The sequence shown here is derived from an EMBL/GenBank/DDBJ whole genome shotgun (WGS) entry which is preliminary data.</text>
</comment>
<reference evidence="9 10" key="1">
    <citation type="submission" date="2024-07" db="EMBL/GenBank/DDBJ databases">
        <title>Section-level genome sequencing and comparative genomics of Aspergillus sections Usti and Cavernicolus.</title>
        <authorList>
            <consortium name="Lawrence Berkeley National Laboratory"/>
            <person name="Nybo J.L."/>
            <person name="Vesth T.C."/>
            <person name="Theobald S."/>
            <person name="Frisvad J.C."/>
            <person name="Larsen T.O."/>
            <person name="Kjaerboelling I."/>
            <person name="Rothschild-Mancinelli K."/>
            <person name="Lyhne E.K."/>
            <person name="Kogle M.E."/>
            <person name="Barry K."/>
            <person name="Clum A."/>
            <person name="Na H."/>
            <person name="Ledsgaard L."/>
            <person name="Lin J."/>
            <person name="Lipzen A."/>
            <person name="Kuo A."/>
            <person name="Riley R."/>
            <person name="Mondo S."/>
            <person name="Labutti K."/>
            <person name="Haridas S."/>
            <person name="Pangalinan J."/>
            <person name="Salamov A.A."/>
            <person name="Simmons B.A."/>
            <person name="Magnuson J.K."/>
            <person name="Chen J."/>
            <person name="Drula E."/>
            <person name="Henrissat B."/>
            <person name="Wiebenga A."/>
            <person name="Lubbers R.J."/>
            <person name="Gomes A.C."/>
            <person name="Makela M.R."/>
            <person name="Stajich J."/>
            <person name="Grigoriev I.V."/>
            <person name="Mortensen U.H."/>
            <person name="De Vries R.P."/>
            <person name="Baker S.E."/>
            <person name="Andersen M.R."/>
        </authorList>
    </citation>
    <scope>NUCLEOTIDE SEQUENCE [LARGE SCALE GENOMIC DNA]</scope>
    <source>
        <strain evidence="9 10">CBS 209.92</strain>
    </source>
</reference>
<evidence type="ECO:0000256" key="2">
    <source>
        <dbReference type="ARBA" id="ARBA00022723"/>
    </source>
</evidence>
<sequence length="243" mass="28474">MDLGPYLEYDDGYYVCTLCQRYFNSKNALYSHCRYTSYHEWCERCFRVFRATQAKEAHLEASSSHHICRRCNDPGPDFESYLELKIHLEQYHHHCSPCDLYYRTAAGLQQHDVSHHNLCIECGEYFSNANNLRMHKQTHDPRNLTCYGYNCLRTFKSFSGMLIHLESGSCESGATKDDVDDVARSFYDSWEYMEQGDDDRPYYCPKCGASFSKLSALYQHVEDVLNCESPVLDDLEWTIECRI</sequence>
<keyword evidence="6" id="KW-0539">Nucleus</keyword>
<evidence type="ECO:0000256" key="6">
    <source>
        <dbReference type="ARBA" id="ARBA00023242"/>
    </source>
</evidence>
<dbReference type="PROSITE" id="PS50157">
    <property type="entry name" value="ZINC_FINGER_C2H2_2"/>
    <property type="match status" value="3"/>
</dbReference>
<name>A0ABR4FJQ0_9EURO</name>
<feature type="domain" description="C2H2-type" evidence="8">
    <location>
        <begin position="202"/>
        <end position="230"/>
    </location>
</feature>
<keyword evidence="2" id="KW-0479">Metal-binding</keyword>
<evidence type="ECO:0000256" key="1">
    <source>
        <dbReference type="ARBA" id="ARBA00004123"/>
    </source>
</evidence>
<dbReference type="InterPro" id="IPR036236">
    <property type="entry name" value="Znf_C2H2_sf"/>
</dbReference>
<proteinExistence type="predicted"/>
<evidence type="ECO:0000256" key="4">
    <source>
        <dbReference type="ARBA" id="ARBA00022771"/>
    </source>
</evidence>